<evidence type="ECO:0000256" key="1">
    <source>
        <dbReference type="ARBA" id="ARBA00000707"/>
    </source>
</evidence>
<reference evidence="11 12" key="1">
    <citation type="submission" date="2024-07" db="EMBL/GenBank/DDBJ databases">
        <title>Section-level genome sequencing and comparative genomics of Aspergillus sections Usti and Cavernicolus.</title>
        <authorList>
            <consortium name="Lawrence Berkeley National Laboratory"/>
            <person name="Nybo J.L."/>
            <person name="Vesth T.C."/>
            <person name="Theobald S."/>
            <person name="Frisvad J.C."/>
            <person name="Larsen T.O."/>
            <person name="Kjaerboelling I."/>
            <person name="Rothschild-Mancinelli K."/>
            <person name="Lyhne E.K."/>
            <person name="Kogle M.E."/>
            <person name="Barry K."/>
            <person name="Clum A."/>
            <person name="Na H."/>
            <person name="Ledsgaard L."/>
            <person name="Lin J."/>
            <person name="Lipzen A."/>
            <person name="Kuo A."/>
            <person name="Riley R."/>
            <person name="Mondo S."/>
            <person name="Labutti K."/>
            <person name="Haridas S."/>
            <person name="Pangalinan J."/>
            <person name="Salamov A.A."/>
            <person name="Simmons B.A."/>
            <person name="Magnuson J.K."/>
            <person name="Chen J."/>
            <person name="Drula E."/>
            <person name="Henrissat B."/>
            <person name="Wiebenga A."/>
            <person name="Lubbers R.J."/>
            <person name="Gomes A.C."/>
            <person name="Makela M.R."/>
            <person name="Stajich J."/>
            <person name="Grigoriev I.V."/>
            <person name="Mortensen U.H."/>
            <person name="De Vries R.P."/>
            <person name="Baker S.E."/>
            <person name="Andersen M.R."/>
        </authorList>
    </citation>
    <scope>NUCLEOTIDE SEQUENCE [LARGE SCALE GENOMIC DNA]</scope>
    <source>
        <strain evidence="11 12">CBS 209.92</strain>
    </source>
</reference>
<dbReference type="Proteomes" id="UP001610563">
    <property type="component" value="Unassembled WGS sequence"/>
</dbReference>
<evidence type="ECO:0000256" key="5">
    <source>
        <dbReference type="ARBA" id="ARBA00022801"/>
    </source>
</evidence>
<evidence type="ECO:0000256" key="2">
    <source>
        <dbReference type="ARBA" id="ARBA00012759"/>
    </source>
</evidence>
<evidence type="ECO:0000313" key="12">
    <source>
        <dbReference type="Proteomes" id="UP001610563"/>
    </source>
</evidence>
<dbReference type="PANTHER" id="PTHR13367:SF33">
    <property type="entry name" value="P-LOOP CONTAINING NUCLEOSIDE TRIPHOSPHATE HYDROLASE PROTEIN"/>
    <property type="match status" value="1"/>
</dbReference>
<accession>A0ABR4FJA6</accession>
<dbReference type="EC" id="3.4.19.12" evidence="2"/>
<keyword evidence="3" id="KW-0645">Protease</keyword>
<dbReference type="InterPro" id="IPR022105">
    <property type="entry name" value="DUF3645"/>
</dbReference>
<dbReference type="EMBL" id="JBFTWV010000246">
    <property type="protein sequence ID" value="KAL2783325.1"/>
    <property type="molecule type" value="Genomic_DNA"/>
</dbReference>
<dbReference type="Pfam" id="PF12340">
    <property type="entry name" value="DUF3638"/>
    <property type="match status" value="1"/>
</dbReference>
<evidence type="ECO:0000256" key="4">
    <source>
        <dbReference type="ARBA" id="ARBA00022786"/>
    </source>
</evidence>
<dbReference type="Pfam" id="PF12359">
    <property type="entry name" value="DUF3645"/>
    <property type="match status" value="1"/>
</dbReference>
<evidence type="ECO:0000256" key="3">
    <source>
        <dbReference type="ARBA" id="ARBA00022670"/>
    </source>
</evidence>
<name>A0ABR4FJA6_9EURO</name>
<feature type="coiled-coil region" evidence="7">
    <location>
        <begin position="554"/>
        <end position="592"/>
    </location>
</feature>
<keyword evidence="6" id="KW-0788">Thiol protease</keyword>
<dbReference type="InterPro" id="IPR022099">
    <property type="entry name" value="DUF3638"/>
</dbReference>
<organism evidence="11 12">
    <name type="scientific">Aspergillus keveii</name>
    <dbReference type="NCBI Taxonomy" id="714993"/>
    <lineage>
        <taxon>Eukaryota</taxon>
        <taxon>Fungi</taxon>
        <taxon>Dikarya</taxon>
        <taxon>Ascomycota</taxon>
        <taxon>Pezizomycotina</taxon>
        <taxon>Eurotiomycetes</taxon>
        <taxon>Eurotiomycetidae</taxon>
        <taxon>Eurotiales</taxon>
        <taxon>Aspergillaceae</taxon>
        <taxon>Aspergillus</taxon>
        <taxon>Aspergillus subgen. Nidulantes</taxon>
    </lineage>
</organism>
<proteinExistence type="predicted"/>
<feature type="domain" description="DUF3645" evidence="9">
    <location>
        <begin position="2094"/>
        <end position="2126"/>
    </location>
</feature>
<comment type="caution">
    <text evidence="11">The sequence shown here is derived from an EMBL/GenBank/DDBJ whole genome shotgun (WGS) entry which is preliminary data.</text>
</comment>
<dbReference type="PANTHER" id="PTHR13367">
    <property type="entry name" value="UBIQUITIN THIOESTERASE"/>
    <property type="match status" value="1"/>
</dbReference>
<evidence type="ECO:0000256" key="7">
    <source>
        <dbReference type="SAM" id="Coils"/>
    </source>
</evidence>
<feature type="domain" description="DUF6606" evidence="10">
    <location>
        <begin position="11"/>
        <end position="283"/>
    </location>
</feature>
<dbReference type="InterPro" id="IPR046541">
    <property type="entry name" value="DUF6606"/>
</dbReference>
<feature type="domain" description="DUF3638" evidence="8">
    <location>
        <begin position="1962"/>
        <end position="2052"/>
    </location>
</feature>
<protein>
    <recommendedName>
        <fullName evidence="2">ubiquitinyl hydrolase 1</fullName>
        <ecNumber evidence="2">3.4.19.12</ecNumber>
    </recommendedName>
</protein>
<sequence length="2821" mass="323179">MKLSRNSFDYLFHHIVLPPKLPQEDDNARNASEWKLDRNLHLFVQEQWQFFVDSAPPNSTGGLDVVGHMLSSWLEVDKQDSICKDTLARIISNVKIHGAAALYIRAQNCGWIAFFDHKRCKLVVDAFEASPRAADVLAAPGSIQRYFPGSSVAISGENVDRAFCSWLSCELSRLYDEDVSDMMSKSRKAKVNVVEERDTTHPGLVTECLMAQLLAYGEHEQWPVFQKHMRDEVNWRSGMLPWRRSPRWFVMRVAIQTVLLRLSGSDEGLAQYKNFMLCLMARLGLMAVDVKPEINPDTLYLLRAKIGRRVCKLKDGLYNHVAEQARETMTILTVRLQKIQQAIMASDPTAVPGSFDLSQADLRMSLRNSGPYLNDTMTAGHCEPEPVIFNRIHERRELQNRHGLPLLSSADSISLADFENWVESMLENWIRDRQPSEHACNLLAGLLQTYSKHAEQTYAGCPDLMSEMFLTLLELWMAIDRICVSIDSRLKDYSPEIPLDFLQPLLLPHVRQMQRAKRVENYLNCRYQDNIPGLPRIFEDPAPESFAIRYYETCESLRQRRRSIEAQAQRQLQEKQQEVERKSSEHRSLISKAKALRHQWPLDHRGNPYHDPSCQACVLEVQAASMTVEIYEWPLPQTEDLTKTVVFELACPEWFKSWRDVTWRLVHDFGRTCTKQASNMELNLLSYKETQGFAVSWGQRLTLGSQTKSWKRCHYSSCKFPVEFSHVLRPSAFQFRLLDSENNSWLEDQDDPSTLKKWCTYVVPEGPYRHLHLHEFIAFGCLRAGERVQWHNMIRELASPALSLNEESVSAIFRQAAWEMGTPAPGTYLREAHLVLQAEVVLDRLLETLEHRLDSIETNWNQHHALHILVILSLRALSISDNIATTDRALQFLRRSRRVAIDWCEELALTLDDQTGEQNEIHQALIIRVGGICQLTYWVEPEKVAAVLHSQDDLYHLTRSSVIVFENSPQDLSGVSTDIKSILVRITKILRSLEQRTRELIEGGASGLVRAIRKSAPNLEFDAAWNFCPDNAARWATNKSATAPVGRQQTVHYNLLSGELLIDCTPPGRLPKEYTEDPLFRRVFGLRTLTVVPSNLPGSVFMTSRRFGIYQVHFSRRDNELIIEAQNDRRVLRLVPHEKLQGDFPDNFISSCVHWMDEDYTLEFRTLRDIWEPCPRNWRLSFCPTTEKGIMRQGGKTLVDIQGQLFHRLSKVLGLLDEPRYMNAVAEQSTVRIDLVRLRLSFFVNANGSLESRELNATVDEDQDIGCFYGLKNKVVLQSLNERHARSVLIPYGHAELCPRRQNTLVSIRPPEACHKYFRYELDPHLRAFRGAHDIFSTLYQAYLHALTGFVLPDPATGRPGTDEALRILRQEWLRTPFPPDGGCVDLLQRIASLTPRRVYYPDHLKSMQTISWNSDLGQMAQADDFRFLVQEIVDHSNKFSRLYGVHGDGMERVKECYRGRGDQYLLDRARSRNAHFRRSETYATEACLEPDTVSYEARDRGLHNDRSRGAHTIAALVREWPSSPPPGQNLLDDIEKCHHVRTSRHSVKDYTFTDILQLSLEDAWGTLYEECRSSDRTQGSYSLMSLFSVIAFAGRIQVPQIKSLLAVAITGAFKDLPIPGNCHERTLELHRGRDFVRSEIEQAIGAHYTTFQSPAVRLGLKPTREVTLEEKRVYLLQRETDIRACVDAIAEQWPCYRPQLPDIPLVDRTKASKDCERLCTLWYQNREFFDFVQKVQDRLKMTTNEGFEGNNFPVLPLHGISPTALSFRPPDIFDLLRLSPPIPPPKIYPIVQFLRPRAPQWYDTNTELESMIRELYDDTSDPYSRELGENLLDSFDALIEAKLPCSSAVPDVRRVLVQYERRLKAQRDSLWNDICAALEAREEHWQQIAGHIVWPQVTIYSVLSLLAIDRWERVPIAWRATLLVLAEIISSLRRSERLLAYYDQNDATKFFKEAENGPGDGWDKETNPDWLLFEIENDLTIRETQAVVAAEETNPDPRGNAVYQLNMGEGKTTVITPLVVLNLLRNGELPQVIVLKPLLRQSVHLLSRLGAIREALKGGVYLRKLLILRGLLAHGILRFAVGEKRWLVDYGLHPFRCLMAVPFRAKGVPSEHAEFGHPDVAIVLTCLSYYYHGLTEEQVRDCFELIGKENDPSAEYHLWVAKGLHSVPAGLQDISGVNLEDVRAFREVLYPHLQFQKPIIDFYLSRVVFPKEAKEFPHKLSTSAWDLPSRPHQPLTTGFSGTNDNRSLLPRSSPQRDLPHLLHTNAMVLNTLLRSENRRCVLARDDQGRPLRTHQLIDLVNQEEPSVRVIIDVGAQILESSNQSIAQYWLSTTPSADGALFYDHNDEPTVIDREGHTDRLVASPFRHRMETCLVFLDEQHSRGVDLKLPQNYRAAVTLGPRLTKDKLVQACNRMRGLGSGQSVMFLCPPVVSHEMKIIEADSMTSADVVHWSLRKTCESLKSLSPLWASQGLQYYRRIQLWDDLVGNKDLQETVVRIQEPEARTLSELYAPWDPIQLSMTNHQPDQKDHVVQELMRVGNGTGNYPSLHEEQERQISPEVQREQQVCRPPGVLPRPHRLHKHVSFFAQHGRFPVEVPSTGIQPAFEAFRQLPTHPDIPATIAPHLYASRDFIRTVKQKGALSSEFLKPVHWVVSNVYDSKLLLISQYEANELIPKIRDSPDTTLHVYAARTSKWMRPFKDLRFLCTGSGIQKGYTTHDNHELELFSGSLYFASFELYEGFRQFLGLVTESTSRLLGNRSPTDGFVDEQTRREIGWPVRSPCQSTPFAFLSVIFDARSKGHGYLQTHIGIILGGRTLNADQF</sequence>
<dbReference type="Pfam" id="PF20255">
    <property type="entry name" value="DUF6606"/>
    <property type="match status" value="1"/>
</dbReference>
<evidence type="ECO:0000259" key="9">
    <source>
        <dbReference type="Pfam" id="PF12359"/>
    </source>
</evidence>
<keyword evidence="12" id="KW-1185">Reference proteome</keyword>
<keyword evidence="4" id="KW-0833">Ubl conjugation pathway</keyword>
<evidence type="ECO:0000256" key="6">
    <source>
        <dbReference type="ARBA" id="ARBA00022807"/>
    </source>
</evidence>
<evidence type="ECO:0000313" key="11">
    <source>
        <dbReference type="EMBL" id="KAL2783325.1"/>
    </source>
</evidence>
<gene>
    <name evidence="11" type="ORF">BJX66DRAFT_345038</name>
</gene>
<comment type="catalytic activity">
    <reaction evidence="1">
        <text>Thiol-dependent hydrolysis of ester, thioester, amide, peptide and isopeptide bonds formed by the C-terminal Gly of ubiquitin (a 76-residue protein attached to proteins as an intracellular targeting signal).</text>
        <dbReference type="EC" id="3.4.19.12"/>
    </reaction>
</comment>
<dbReference type="InterPro" id="IPR051346">
    <property type="entry name" value="OTU_Deubiquitinase"/>
</dbReference>
<evidence type="ECO:0000259" key="8">
    <source>
        <dbReference type="Pfam" id="PF12340"/>
    </source>
</evidence>
<evidence type="ECO:0000259" key="10">
    <source>
        <dbReference type="Pfam" id="PF20255"/>
    </source>
</evidence>
<keyword evidence="5" id="KW-0378">Hydrolase</keyword>
<keyword evidence="7" id="KW-0175">Coiled coil</keyword>